<dbReference type="AlphaFoldDB" id="A0A0H4VMC1"/>
<dbReference type="KEGG" id="ruf:TH63_17365"/>
<name>A0A0H4VMC1_9BACT</name>
<organism evidence="1 2">
    <name type="scientific">Rufibacter radiotolerans</name>
    <dbReference type="NCBI Taxonomy" id="1379910"/>
    <lineage>
        <taxon>Bacteria</taxon>
        <taxon>Pseudomonadati</taxon>
        <taxon>Bacteroidota</taxon>
        <taxon>Cytophagia</taxon>
        <taxon>Cytophagales</taxon>
        <taxon>Hymenobacteraceae</taxon>
        <taxon>Rufibacter</taxon>
    </lineage>
</organism>
<dbReference type="PATRIC" id="fig|1379910.4.peg.3783"/>
<accession>A0A0H4VMC1</accession>
<evidence type="ECO:0000313" key="1">
    <source>
        <dbReference type="EMBL" id="AKQ47010.1"/>
    </source>
</evidence>
<dbReference type="Proteomes" id="UP000036458">
    <property type="component" value="Chromosome"/>
</dbReference>
<proteinExistence type="predicted"/>
<dbReference type="EMBL" id="CP010777">
    <property type="protein sequence ID" value="AKQ47010.1"/>
    <property type="molecule type" value="Genomic_DNA"/>
</dbReference>
<sequence length="66" mass="7189">MFCSAQASGGISFAQTTVHFCFKGVFLKTGLKRNGLMGQITGPVLKIKILYTALSMPSNLLYFLNI</sequence>
<reference evidence="1 2" key="1">
    <citation type="submission" date="2015-01" db="EMBL/GenBank/DDBJ databases">
        <title>Rufibacter sp./DG31D/ whole genome sequencing.</title>
        <authorList>
            <person name="Kim M.K."/>
            <person name="Srinivasan S."/>
            <person name="Lee J.-J."/>
        </authorList>
    </citation>
    <scope>NUCLEOTIDE SEQUENCE [LARGE SCALE GENOMIC DNA]</scope>
    <source>
        <strain evidence="1 2">DG31D</strain>
    </source>
</reference>
<keyword evidence="2" id="KW-1185">Reference proteome</keyword>
<protein>
    <submittedName>
        <fullName evidence="1">Uncharacterized protein</fullName>
    </submittedName>
</protein>
<gene>
    <name evidence="1" type="ORF">TH63_17365</name>
</gene>
<dbReference type="STRING" id="1379910.TH63_17365"/>
<evidence type="ECO:0000313" key="2">
    <source>
        <dbReference type="Proteomes" id="UP000036458"/>
    </source>
</evidence>